<proteinExistence type="predicted"/>
<protein>
    <submittedName>
        <fullName evidence="1">Uncharacterized protein</fullName>
    </submittedName>
</protein>
<dbReference type="AlphaFoldDB" id="A0A2P2PHI8"/>
<dbReference type="EMBL" id="GGEC01073689">
    <property type="protein sequence ID" value="MBX54173.1"/>
    <property type="molecule type" value="Transcribed_RNA"/>
</dbReference>
<sequence>MNLPQLFVRLFLIFDIILLVHRKTCYL</sequence>
<accession>A0A2P2PHI8</accession>
<name>A0A2P2PHI8_RHIMU</name>
<evidence type="ECO:0000313" key="1">
    <source>
        <dbReference type="EMBL" id="MBX54173.1"/>
    </source>
</evidence>
<organism evidence="1">
    <name type="scientific">Rhizophora mucronata</name>
    <name type="common">Asiatic mangrove</name>
    <dbReference type="NCBI Taxonomy" id="61149"/>
    <lineage>
        <taxon>Eukaryota</taxon>
        <taxon>Viridiplantae</taxon>
        <taxon>Streptophyta</taxon>
        <taxon>Embryophyta</taxon>
        <taxon>Tracheophyta</taxon>
        <taxon>Spermatophyta</taxon>
        <taxon>Magnoliopsida</taxon>
        <taxon>eudicotyledons</taxon>
        <taxon>Gunneridae</taxon>
        <taxon>Pentapetalae</taxon>
        <taxon>rosids</taxon>
        <taxon>fabids</taxon>
        <taxon>Malpighiales</taxon>
        <taxon>Rhizophoraceae</taxon>
        <taxon>Rhizophora</taxon>
    </lineage>
</organism>
<reference evidence="1" key="1">
    <citation type="submission" date="2018-02" db="EMBL/GenBank/DDBJ databases">
        <title>Rhizophora mucronata_Transcriptome.</title>
        <authorList>
            <person name="Meera S.P."/>
            <person name="Sreeshan A."/>
            <person name="Augustine A."/>
        </authorList>
    </citation>
    <scope>NUCLEOTIDE SEQUENCE</scope>
    <source>
        <tissue evidence="1">Leaf</tissue>
    </source>
</reference>